<evidence type="ECO:0000313" key="1">
    <source>
        <dbReference type="EMBL" id="KRX33786.1"/>
    </source>
</evidence>
<reference evidence="1 2" key="1">
    <citation type="submission" date="2015-01" db="EMBL/GenBank/DDBJ databases">
        <title>Evolution of Trichinella species and genotypes.</title>
        <authorList>
            <person name="Korhonen P.K."/>
            <person name="Edoardo P."/>
            <person name="Giuseppe L.R."/>
            <person name="Gasser R.B."/>
        </authorList>
    </citation>
    <scope>NUCLEOTIDE SEQUENCE [LARGE SCALE GENOMIC DNA]</scope>
    <source>
        <strain evidence="1">ISS417</strain>
    </source>
</reference>
<sequence length="266" mass="29598">MSRQGNANGNQEYSSTAVNMSRLLDVDGSGHSKSILNRSKGAYKLLQDGIDCYVGLTKLNEGCVYCVVRGVCLYREWEFIIDGSHYRDVIHDSLETCNTIRNSKWNAFELVKSSASFKGRSLALMGIWEGTGILANASPQMVKGAFAPPKEAVRHSVRYAVWNWNNESRVIRCLPWHSLCKVLLNRSSIKLKELPVSIRAVMLVPLIVASTMAFLNSVAVDKVEKLINDVTETEVRSQVSQSVEQNLGIEVTKASIPFLCLGQWDL</sequence>
<evidence type="ECO:0000313" key="2">
    <source>
        <dbReference type="Proteomes" id="UP000055048"/>
    </source>
</evidence>
<comment type="caution">
    <text evidence="1">The sequence shown here is derived from an EMBL/GenBank/DDBJ whole genome shotgun (WGS) entry which is preliminary data.</text>
</comment>
<name>A0A0V0T435_9BILA</name>
<dbReference type="AlphaFoldDB" id="A0A0V0T435"/>
<dbReference type="Proteomes" id="UP000055048">
    <property type="component" value="Unassembled WGS sequence"/>
</dbReference>
<protein>
    <submittedName>
        <fullName evidence="1">Uncharacterized protein</fullName>
    </submittedName>
</protein>
<accession>A0A0V0T435</accession>
<keyword evidence="2" id="KW-1185">Reference proteome</keyword>
<dbReference type="EMBL" id="JYDJ01000706">
    <property type="protein sequence ID" value="KRX33786.1"/>
    <property type="molecule type" value="Genomic_DNA"/>
</dbReference>
<gene>
    <name evidence="1" type="ORF">T05_9327</name>
</gene>
<organism evidence="1 2">
    <name type="scientific">Trichinella murrelli</name>
    <dbReference type="NCBI Taxonomy" id="144512"/>
    <lineage>
        <taxon>Eukaryota</taxon>
        <taxon>Metazoa</taxon>
        <taxon>Ecdysozoa</taxon>
        <taxon>Nematoda</taxon>
        <taxon>Enoplea</taxon>
        <taxon>Dorylaimia</taxon>
        <taxon>Trichinellida</taxon>
        <taxon>Trichinellidae</taxon>
        <taxon>Trichinella</taxon>
    </lineage>
</organism>
<proteinExistence type="predicted"/>